<reference evidence="3 4" key="1">
    <citation type="journal article" date="2012" name="PLoS Pathog.">
        <title>Diverse lifestyles and strategies of plant pathogenesis encoded in the genomes of eighteen Dothideomycetes fungi.</title>
        <authorList>
            <person name="Ohm R.A."/>
            <person name="Feau N."/>
            <person name="Henrissat B."/>
            <person name="Schoch C.L."/>
            <person name="Horwitz B.A."/>
            <person name="Barry K.W."/>
            <person name="Condon B.J."/>
            <person name="Copeland A.C."/>
            <person name="Dhillon B."/>
            <person name="Glaser F."/>
            <person name="Hesse C.N."/>
            <person name="Kosti I."/>
            <person name="LaButti K."/>
            <person name="Lindquist E.A."/>
            <person name="Lucas S."/>
            <person name="Salamov A.A."/>
            <person name="Bradshaw R.E."/>
            <person name="Ciuffetti L."/>
            <person name="Hamelin R.C."/>
            <person name="Kema G.H.J."/>
            <person name="Lawrence C."/>
            <person name="Scott J.A."/>
            <person name="Spatafora J.W."/>
            <person name="Turgeon B.G."/>
            <person name="de Wit P.J.G.M."/>
            <person name="Zhong S."/>
            <person name="Goodwin S.B."/>
            <person name="Grigoriev I.V."/>
        </authorList>
    </citation>
    <scope>NUCLEOTIDE SEQUENCE [LARGE SCALE GENOMIC DNA]</scope>
    <source>
        <strain evidence="4">28A</strain>
    </source>
</reference>
<evidence type="ECO:0000313" key="4">
    <source>
        <dbReference type="Proteomes" id="UP000016935"/>
    </source>
</evidence>
<proteinExistence type="predicted"/>
<dbReference type="InterPro" id="IPR001810">
    <property type="entry name" value="F-box_dom"/>
</dbReference>
<accession>R0IRP9</accession>
<dbReference type="eggNOG" id="ENOG502T4UN">
    <property type="taxonomic scope" value="Eukaryota"/>
</dbReference>
<dbReference type="Pfam" id="PF13013">
    <property type="entry name" value="F-box-like_2"/>
    <property type="match status" value="1"/>
</dbReference>
<protein>
    <recommendedName>
        <fullName evidence="2">F-box domain-containing protein</fullName>
    </recommendedName>
</protein>
<evidence type="ECO:0000259" key="2">
    <source>
        <dbReference type="Pfam" id="PF13013"/>
    </source>
</evidence>
<feature type="compositionally biased region" description="Basic and acidic residues" evidence="1">
    <location>
        <begin position="222"/>
        <end position="236"/>
    </location>
</feature>
<organism evidence="3 4">
    <name type="scientific">Exserohilum turcicum (strain 28A)</name>
    <name type="common">Northern leaf blight fungus</name>
    <name type="synonym">Setosphaeria turcica</name>
    <dbReference type="NCBI Taxonomy" id="671987"/>
    <lineage>
        <taxon>Eukaryota</taxon>
        <taxon>Fungi</taxon>
        <taxon>Dikarya</taxon>
        <taxon>Ascomycota</taxon>
        <taxon>Pezizomycotina</taxon>
        <taxon>Dothideomycetes</taxon>
        <taxon>Pleosporomycetidae</taxon>
        <taxon>Pleosporales</taxon>
        <taxon>Pleosporineae</taxon>
        <taxon>Pleosporaceae</taxon>
        <taxon>Exserohilum</taxon>
    </lineage>
</organism>
<dbReference type="PANTHER" id="PTHR42085:SF1">
    <property type="entry name" value="F-BOX DOMAIN-CONTAINING PROTEIN"/>
    <property type="match status" value="1"/>
</dbReference>
<dbReference type="OrthoDB" id="3678099at2759"/>
<sequence>MSDATTVGSEHGGMAPPRCRLLELPGELRNRIYVCVLEGTSCRVRPRPPPYPLRLAFRTPSRTLHWSLLKRQSLGLTQTCRKIRGEFLPLHRAHAPVKLQSMRELQRYISDFFVSAAAACGQCSLRLPLKEQAHDVLALIRALDSAPGLLLHWTDMPRWDRTNLAALIDVKGNRVWGEYVNQFVTGIWYYGDLSVYYQLVVELKDTAAEPWMLEKSGSNSARQDDSVHENRPHQKSEAVKKWLEMVGLQNIDRDLDSVQIQVAETEKSAVCQTNTT</sequence>
<gene>
    <name evidence="3" type="ORF">SETTUDRAFT_39334</name>
</gene>
<dbReference type="Proteomes" id="UP000016935">
    <property type="component" value="Unassembled WGS sequence"/>
</dbReference>
<dbReference type="GeneID" id="19404463"/>
<dbReference type="AlphaFoldDB" id="R0IRP9"/>
<evidence type="ECO:0000313" key="3">
    <source>
        <dbReference type="EMBL" id="EOA87545.1"/>
    </source>
</evidence>
<dbReference type="EMBL" id="KB908581">
    <property type="protein sequence ID" value="EOA87545.1"/>
    <property type="molecule type" value="Genomic_DNA"/>
</dbReference>
<feature type="domain" description="F-box" evidence="2">
    <location>
        <begin position="14"/>
        <end position="90"/>
    </location>
</feature>
<evidence type="ECO:0000256" key="1">
    <source>
        <dbReference type="SAM" id="MobiDB-lite"/>
    </source>
</evidence>
<reference evidence="3 4" key="2">
    <citation type="journal article" date="2013" name="PLoS Genet.">
        <title>Comparative genome structure, secondary metabolite, and effector coding capacity across Cochliobolus pathogens.</title>
        <authorList>
            <person name="Condon B.J."/>
            <person name="Leng Y."/>
            <person name="Wu D."/>
            <person name="Bushley K.E."/>
            <person name="Ohm R.A."/>
            <person name="Otillar R."/>
            <person name="Martin J."/>
            <person name="Schackwitz W."/>
            <person name="Grimwood J."/>
            <person name="MohdZainudin N."/>
            <person name="Xue C."/>
            <person name="Wang R."/>
            <person name="Manning V.A."/>
            <person name="Dhillon B."/>
            <person name="Tu Z.J."/>
            <person name="Steffenson B.J."/>
            <person name="Salamov A."/>
            <person name="Sun H."/>
            <person name="Lowry S."/>
            <person name="LaButti K."/>
            <person name="Han J."/>
            <person name="Copeland A."/>
            <person name="Lindquist E."/>
            <person name="Barry K."/>
            <person name="Schmutz J."/>
            <person name="Baker S.E."/>
            <person name="Ciuffetti L.M."/>
            <person name="Grigoriev I.V."/>
            <person name="Zhong S."/>
            <person name="Turgeon B.G."/>
        </authorList>
    </citation>
    <scope>NUCLEOTIDE SEQUENCE [LARGE SCALE GENOMIC DNA]</scope>
    <source>
        <strain evidence="4">28A</strain>
    </source>
</reference>
<feature type="region of interest" description="Disordered" evidence="1">
    <location>
        <begin position="215"/>
        <end position="236"/>
    </location>
</feature>
<keyword evidence="4" id="KW-1185">Reference proteome</keyword>
<dbReference type="PANTHER" id="PTHR42085">
    <property type="entry name" value="F-BOX DOMAIN-CONTAINING PROTEIN"/>
    <property type="match status" value="1"/>
</dbReference>
<dbReference type="HOGENOM" id="CLU_076676_0_0_1"/>
<dbReference type="RefSeq" id="XP_008024725.1">
    <property type="nucleotide sequence ID" value="XM_008026534.1"/>
</dbReference>
<dbReference type="InterPro" id="IPR038883">
    <property type="entry name" value="AN11006-like"/>
</dbReference>
<name>R0IRP9_EXST2</name>